<organism evidence="1 2">
    <name type="scientific">Pseudomonas neuropathica</name>
    <dbReference type="NCBI Taxonomy" id="2730425"/>
    <lineage>
        <taxon>Bacteria</taxon>
        <taxon>Pseudomonadati</taxon>
        <taxon>Pseudomonadota</taxon>
        <taxon>Gammaproteobacteria</taxon>
        <taxon>Pseudomonadales</taxon>
        <taxon>Pseudomonadaceae</taxon>
        <taxon>Pseudomonas</taxon>
    </lineage>
</organism>
<evidence type="ECO:0000313" key="2">
    <source>
        <dbReference type="Proteomes" id="UP000722111"/>
    </source>
</evidence>
<evidence type="ECO:0000313" key="1">
    <source>
        <dbReference type="EMBL" id="MBF6034000.1"/>
    </source>
</evidence>
<proteinExistence type="predicted"/>
<name>A0ABS0BL50_9PSED</name>
<reference evidence="1 2" key="1">
    <citation type="submission" date="2020-08" db="EMBL/GenBank/DDBJ databases">
        <title>Description of novel Pseudomonas species.</title>
        <authorList>
            <person name="Duman M."/>
            <person name="Mulet M."/>
            <person name="Altun S."/>
            <person name="Saticioglu I.B."/>
            <person name="Lalucat J."/>
            <person name="Garcia-Valdes E."/>
        </authorList>
    </citation>
    <scope>NUCLEOTIDE SEQUENCE [LARGE SCALE GENOMIC DNA]</scope>
    <source>
        <strain evidence="1 2">P155</strain>
    </source>
</reference>
<dbReference type="RefSeq" id="WP_194934519.1">
    <property type="nucleotide sequence ID" value="NZ_JACOPX010000007.1"/>
</dbReference>
<accession>A0ABS0BL50</accession>
<keyword evidence="2" id="KW-1185">Reference proteome</keyword>
<protein>
    <submittedName>
        <fullName evidence="1">Uncharacterized protein</fullName>
    </submittedName>
</protein>
<dbReference type="EMBL" id="JACOPX010000007">
    <property type="protein sequence ID" value="MBF6034000.1"/>
    <property type="molecule type" value="Genomic_DNA"/>
</dbReference>
<comment type="caution">
    <text evidence="1">The sequence shown here is derived from an EMBL/GenBank/DDBJ whole genome shotgun (WGS) entry which is preliminary data.</text>
</comment>
<sequence>MAAPGANPKPATFSSGAPRVELSTAVLQHFWGDLLDNLHRVEHDGAEIEIDTATAKGFILALSVGELITDVQRDLMHDLLSQAREAALRRTRRHTKG</sequence>
<dbReference type="Proteomes" id="UP000722111">
    <property type="component" value="Unassembled WGS sequence"/>
</dbReference>
<gene>
    <name evidence="1" type="ORF">H8F23_12140</name>
</gene>